<gene>
    <name evidence="2" type="ORF">ALC60_07149</name>
</gene>
<feature type="domain" description="Helix-turn-helix" evidence="1">
    <location>
        <begin position="32"/>
        <end position="90"/>
    </location>
</feature>
<accession>A0A151X0N4</accession>
<dbReference type="InterPro" id="IPR058912">
    <property type="entry name" value="HTH_animal"/>
</dbReference>
<organism evidence="2 3">
    <name type="scientific">Mycetomoellerius zeteki</name>
    <dbReference type="NCBI Taxonomy" id="64791"/>
    <lineage>
        <taxon>Eukaryota</taxon>
        <taxon>Metazoa</taxon>
        <taxon>Ecdysozoa</taxon>
        <taxon>Arthropoda</taxon>
        <taxon>Hexapoda</taxon>
        <taxon>Insecta</taxon>
        <taxon>Pterygota</taxon>
        <taxon>Neoptera</taxon>
        <taxon>Endopterygota</taxon>
        <taxon>Hymenoptera</taxon>
        <taxon>Apocrita</taxon>
        <taxon>Aculeata</taxon>
        <taxon>Formicoidea</taxon>
        <taxon>Formicidae</taxon>
        <taxon>Myrmicinae</taxon>
        <taxon>Mycetomoellerius</taxon>
    </lineage>
</organism>
<proteinExistence type="predicted"/>
<dbReference type="EMBL" id="KQ982605">
    <property type="protein sequence ID" value="KYQ53936.1"/>
    <property type="molecule type" value="Genomic_DNA"/>
</dbReference>
<evidence type="ECO:0000259" key="1">
    <source>
        <dbReference type="Pfam" id="PF26215"/>
    </source>
</evidence>
<dbReference type="Pfam" id="PF26215">
    <property type="entry name" value="HTH_animal"/>
    <property type="match status" value="1"/>
</dbReference>
<reference evidence="2 3" key="1">
    <citation type="submission" date="2015-09" db="EMBL/GenBank/DDBJ databases">
        <title>Trachymyrmex zeteki WGS genome.</title>
        <authorList>
            <person name="Nygaard S."/>
            <person name="Hu H."/>
            <person name="Boomsma J."/>
            <person name="Zhang G."/>
        </authorList>
    </citation>
    <scope>NUCLEOTIDE SEQUENCE [LARGE SCALE GENOMIC DNA]</scope>
    <source>
        <strain evidence="2">Tzet28-1</strain>
        <tissue evidence="2">Whole body</tissue>
    </source>
</reference>
<protein>
    <recommendedName>
        <fullName evidence="1">Helix-turn-helix domain-containing protein</fullName>
    </recommendedName>
</protein>
<name>A0A151X0N4_9HYME</name>
<dbReference type="AlphaFoldDB" id="A0A151X0N4"/>
<evidence type="ECO:0000313" key="3">
    <source>
        <dbReference type="Proteomes" id="UP000075809"/>
    </source>
</evidence>
<sequence>MDDKLNFLDVCIIKKGNSLIHNWYHKPTFSGRYLNYFFRHPLCQKVGTIIGLIDRVLSLSHPMFHQENFEAIIKILINNGYSLKLIFTMIKKGYQKIQTFECSESQI</sequence>
<dbReference type="Proteomes" id="UP000075809">
    <property type="component" value="Unassembled WGS sequence"/>
</dbReference>
<keyword evidence="3" id="KW-1185">Reference proteome</keyword>
<evidence type="ECO:0000313" key="2">
    <source>
        <dbReference type="EMBL" id="KYQ53936.1"/>
    </source>
</evidence>